<evidence type="ECO:0000256" key="4">
    <source>
        <dbReference type="ARBA" id="ARBA00022475"/>
    </source>
</evidence>
<feature type="compositionally biased region" description="Basic and acidic residues" evidence="13">
    <location>
        <begin position="180"/>
        <end position="195"/>
    </location>
</feature>
<evidence type="ECO:0000313" key="15">
    <source>
        <dbReference type="Proteomes" id="UP001162164"/>
    </source>
</evidence>
<name>A0ABQ9IY55_9CUCU</name>
<comment type="similarity">
    <text evidence="3">Belongs to the WD repeat fritz family.</text>
</comment>
<gene>
    <name evidence="14" type="ORF">NQ317_016072</name>
</gene>
<keyword evidence="12" id="KW-0966">Cell projection</keyword>
<dbReference type="Proteomes" id="UP001162164">
    <property type="component" value="Unassembled WGS sequence"/>
</dbReference>
<evidence type="ECO:0000256" key="3">
    <source>
        <dbReference type="ARBA" id="ARBA00006059"/>
    </source>
</evidence>
<dbReference type="InterPro" id="IPR024511">
    <property type="entry name" value="Frtz"/>
</dbReference>
<dbReference type="EMBL" id="JAPWTJ010001919">
    <property type="protein sequence ID" value="KAJ8968864.1"/>
    <property type="molecule type" value="Genomic_DNA"/>
</dbReference>
<evidence type="ECO:0000256" key="12">
    <source>
        <dbReference type="ARBA" id="ARBA00023273"/>
    </source>
</evidence>
<evidence type="ECO:0000256" key="6">
    <source>
        <dbReference type="ARBA" id="ARBA00022574"/>
    </source>
</evidence>
<evidence type="ECO:0000313" key="14">
    <source>
        <dbReference type="EMBL" id="KAJ8968864.1"/>
    </source>
</evidence>
<feature type="region of interest" description="Disordered" evidence="13">
    <location>
        <begin position="159"/>
        <end position="195"/>
    </location>
</feature>
<feature type="region of interest" description="Disordered" evidence="13">
    <location>
        <begin position="450"/>
        <end position="504"/>
    </location>
</feature>
<keyword evidence="7" id="KW-0677">Repeat</keyword>
<feature type="compositionally biased region" description="Basic and acidic residues" evidence="13">
    <location>
        <begin position="480"/>
        <end position="495"/>
    </location>
</feature>
<dbReference type="PANTHER" id="PTHR13667:SF5">
    <property type="entry name" value="WD REPEAT-CONTAINING AND PLANAR CELL POLARITY EFFECTOR PROTEIN FRITZ HOMOLOG"/>
    <property type="match status" value="1"/>
</dbReference>
<evidence type="ECO:0000256" key="5">
    <source>
        <dbReference type="ARBA" id="ARBA00022490"/>
    </source>
</evidence>
<keyword evidence="15" id="KW-1185">Reference proteome</keyword>
<comment type="caution">
    <text evidence="14">The sequence shown here is derived from an EMBL/GenBank/DDBJ whole genome shotgun (WGS) entry which is preliminary data.</text>
</comment>
<proteinExistence type="inferred from homology"/>
<evidence type="ECO:0000256" key="13">
    <source>
        <dbReference type="SAM" id="MobiDB-lite"/>
    </source>
</evidence>
<comment type="subcellular location">
    <subcellularLocation>
        <location evidence="1">Cell membrane</location>
    </subcellularLocation>
    <subcellularLocation>
        <location evidence="2">Cytoplasm</location>
        <location evidence="2">Cytoskeleton</location>
        <location evidence="2">Cilium axoneme</location>
    </subcellularLocation>
</comment>
<protein>
    <submittedName>
        <fullName evidence="14">Uncharacterized protein</fullName>
    </submittedName>
</protein>
<feature type="region of interest" description="Disordered" evidence="13">
    <location>
        <begin position="410"/>
        <end position="437"/>
    </location>
</feature>
<keyword evidence="4" id="KW-1003">Cell membrane</keyword>
<dbReference type="PANTHER" id="PTHR13667">
    <property type="entry name" value="HOMOLOC-13"/>
    <property type="match status" value="1"/>
</dbReference>
<keyword evidence="10" id="KW-0472">Membrane</keyword>
<evidence type="ECO:0000256" key="2">
    <source>
        <dbReference type="ARBA" id="ARBA00004430"/>
    </source>
</evidence>
<keyword evidence="11" id="KW-0206">Cytoskeleton</keyword>
<accession>A0ABQ9IY55</accession>
<evidence type="ECO:0000256" key="11">
    <source>
        <dbReference type="ARBA" id="ARBA00023212"/>
    </source>
</evidence>
<evidence type="ECO:0000256" key="8">
    <source>
        <dbReference type="ARBA" id="ARBA00022794"/>
    </source>
</evidence>
<evidence type="ECO:0000256" key="10">
    <source>
        <dbReference type="ARBA" id="ARBA00023136"/>
    </source>
</evidence>
<reference evidence="14" key="1">
    <citation type="journal article" date="2023" name="Insect Mol. Biol.">
        <title>Genome sequencing provides insights into the evolution of gene families encoding plant cell wall-degrading enzymes in longhorned beetles.</title>
        <authorList>
            <person name="Shin N.R."/>
            <person name="Okamura Y."/>
            <person name="Kirsch R."/>
            <person name="Pauchet Y."/>
        </authorList>
    </citation>
    <scope>NUCLEOTIDE SEQUENCE</scope>
    <source>
        <strain evidence="14">MMC_N1</strain>
    </source>
</reference>
<sequence>TIIDNQVICICNDGHVFGYGGQWKDGWVLEGGPRRRLNYHGEWLAVWGKAGAEHPQPWSPIAKNHQRANLHLYWIGARDPELLAYKKTDGEPLQVAVSKRAGMYETAFLLAVDIGHHDLFMDLHYIALKIDESEMAAAARAQASALLSRCSSEASNCSRSSCSQCCDSASSSSNDYSPTNRKEEKDSKETTDKLDHIPSVVQNSDSCLTSDRTSPEPISPKMTTEKEIFPTMSKLSFTPRATYVKSPQVPSNFTKVNLGNLNVSTPPLPFTPPLPTLHGNSLNTSYMQNCTTFKNSFQSSAGFPYNHPANVNSPANFLPHHNFFNSNISNSSFMSGSLANISSNQKLPHHPLYSAFSSSNLSVNNIKKSFTPINKVLTPPLPSLSNNGISSHYVDSVIIPSNLNQSFANHSNSSSSSALISSSESSPSTTGKKHQPKVKFSDTVTAFIVPEIKRPQRPPPPPHITDPQKELADSLPLCHPNEDYLKDFAPAKKDDNQDEEGPQSKIKVEFFELKKFELEEFHCIC</sequence>
<feature type="non-terminal residue" evidence="14">
    <location>
        <position position="1"/>
    </location>
</feature>
<evidence type="ECO:0000256" key="7">
    <source>
        <dbReference type="ARBA" id="ARBA00022737"/>
    </source>
</evidence>
<keyword evidence="5" id="KW-0963">Cytoplasm</keyword>
<evidence type="ECO:0000256" key="1">
    <source>
        <dbReference type="ARBA" id="ARBA00004236"/>
    </source>
</evidence>
<evidence type="ECO:0000256" key="9">
    <source>
        <dbReference type="ARBA" id="ARBA00023069"/>
    </source>
</evidence>
<dbReference type="Pfam" id="PF11768">
    <property type="entry name" value="Frtz"/>
    <property type="match status" value="1"/>
</dbReference>
<feature type="compositionally biased region" description="Low complexity" evidence="13">
    <location>
        <begin position="159"/>
        <end position="177"/>
    </location>
</feature>
<feature type="compositionally biased region" description="Low complexity" evidence="13">
    <location>
        <begin position="411"/>
        <end position="428"/>
    </location>
</feature>
<keyword evidence="6" id="KW-0853">WD repeat</keyword>
<keyword evidence="9" id="KW-0969">Cilium</keyword>
<keyword evidence="8" id="KW-0970">Cilium biogenesis/degradation</keyword>
<organism evidence="14 15">
    <name type="scientific">Molorchus minor</name>
    <dbReference type="NCBI Taxonomy" id="1323400"/>
    <lineage>
        <taxon>Eukaryota</taxon>
        <taxon>Metazoa</taxon>
        <taxon>Ecdysozoa</taxon>
        <taxon>Arthropoda</taxon>
        <taxon>Hexapoda</taxon>
        <taxon>Insecta</taxon>
        <taxon>Pterygota</taxon>
        <taxon>Neoptera</taxon>
        <taxon>Endopterygota</taxon>
        <taxon>Coleoptera</taxon>
        <taxon>Polyphaga</taxon>
        <taxon>Cucujiformia</taxon>
        <taxon>Chrysomeloidea</taxon>
        <taxon>Cerambycidae</taxon>
        <taxon>Lamiinae</taxon>
        <taxon>Monochamini</taxon>
        <taxon>Molorchus</taxon>
    </lineage>
</organism>